<dbReference type="InterPro" id="IPR029044">
    <property type="entry name" value="Nucleotide-diphossugar_trans"/>
</dbReference>
<dbReference type="OrthoDB" id="409543at2759"/>
<evidence type="ECO:0000313" key="3">
    <source>
        <dbReference type="EMBL" id="CAI4219778.1"/>
    </source>
</evidence>
<gene>
    <name evidence="3" type="ORF">PPNO1_LOCUS9325</name>
</gene>
<feature type="transmembrane region" description="Helical" evidence="2">
    <location>
        <begin position="12"/>
        <end position="29"/>
    </location>
</feature>
<reference evidence="3" key="1">
    <citation type="submission" date="2022-11" db="EMBL/GenBank/DDBJ databases">
        <authorList>
            <person name="Scott C."/>
            <person name="Bruce N."/>
        </authorList>
    </citation>
    <scope>NUCLEOTIDE SEQUENCE</scope>
</reference>
<dbReference type="InterPro" id="IPR007577">
    <property type="entry name" value="GlycoTrfase_DXD_sugar-bd_CS"/>
</dbReference>
<accession>A0A9P1MGE5</accession>
<dbReference type="AlphaFoldDB" id="A0A9P1MGE5"/>
<dbReference type="SUPFAM" id="SSF53448">
    <property type="entry name" value="Nucleotide-diphospho-sugar transferases"/>
    <property type="match status" value="1"/>
</dbReference>
<organism evidence="3 4">
    <name type="scientific">Parascedosporium putredinis</name>
    <dbReference type="NCBI Taxonomy" id="1442378"/>
    <lineage>
        <taxon>Eukaryota</taxon>
        <taxon>Fungi</taxon>
        <taxon>Dikarya</taxon>
        <taxon>Ascomycota</taxon>
        <taxon>Pezizomycotina</taxon>
        <taxon>Sordariomycetes</taxon>
        <taxon>Hypocreomycetidae</taxon>
        <taxon>Microascales</taxon>
        <taxon>Microascaceae</taxon>
        <taxon>Parascedosporium</taxon>
    </lineage>
</organism>
<keyword evidence="2" id="KW-0472">Membrane</keyword>
<comment type="similarity">
    <text evidence="1">Belongs to the glycosyltransferase 32 family.</text>
</comment>
<comment type="caution">
    <text evidence="3">The sequence shown here is derived from an EMBL/GenBank/DDBJ whole genome shotgun (WGS) entry which is preliminary data.</text>
</comment>
<keyword evidence="2" id="KW-1133">Transmembrane helix</keyword>
<evidence type="ECO:0000256" key="1">
    <source>
        <dbReference type="ARBA" id="ARBA00009003"/>
    </source>
</evidence>
<dbReference type="PANTHER" id="PTHR46830:SF2">
    <property type="entry name" value="ALPHA-1,4-N-ACETYLGLUCOSAMINYLTRANSFERASE"/>
    <property type="match status" value="1"/>
</dbReference>
<evidence type="ECO:0008006" key="5">
    <source>
        <dbReference type="Google" id="ProtNLM"/>
    </source>
</evidence>
<proteinExistence type="inferred from homology"/>
<evidence type="ECO:0000313" key="4">
    <source>
        <dbReference type="Proteomes" id="UP000838763"/>
    </source>
</evidence>
<dbReference type="PANTHER" id="PTHR46830">
    <property type="entry name" value="TRANSFERASE, PUTATIVE-RELATED"/>
    <property type="match status" value="1"/>
</dbReference>
<evidence type="ECO:0000256" key="2">
    <source>
        <dbReference type="SAM" id="Phobius"/>
    </source>
</evidence>
<dbReference type="GO" id="GO:1901135">
    <property type="term" value="P:carbohydrate derivative metabolic process"/>
    <property type="evidence" value="ECO:0007669"/>
    <property type="project" value="UniProtKB-ARBA"/>
</dbReference>
<keyword evidence="4" id="KW-1185">Reference proteome</keyword>
<name>A0A9P1MGE5_9PEZI</name>
<dbReference type="EMBL" id="CALLCH030000020">
    <property type="protein sequence ID" value="CAI4219778.1"/>
    <property type="molecule type" value="Genomic_DNA"/>
</dbReference>
<dbReference type="Gene3D" id="3.90.550.20">
    <property type="match status" value="1"/>
</dbReference>
<dbReference type="Proteomes" id="UP000838763">
    <property type="component" value="Unassembled WGS sequence"/>
</dbReference>
<sequence length="366" mass="40967">MFNRTLLRYGKLAVGFATAVFLVLFFHYANFEAYGFGEPASALEVTLHPGAPPAPNAWGGVEGTHPARFRNDSYDPDIPHIVHFVYLLQDGVRDFKFEFKEALAVYSAAVFTDPDVIYLHTNADDAAIERARSGQLGKWNSVILNAPQLVTRRHKSDFVRVAALEEFGGIYLDVDAIPLRDLRPLLSKGYNAVVGKQADDDIMSGNFIGKAHCAFFTQWKEQMHQVFNQEWIRHSNHLMAELAGPLSKLDHEILVLDYHAMGPIHWNGFGTQALYRVHYDVESNLEGLSDGAPLKAFDDNSGALREGFRRGKRIIRIPGSSTPGVKSGTSSYPKASVTAVYHIAKHMYDRGFFSFDDPWRYSVAEV</sequence>
<dbReference type="Pfam" id="PF04488">
    <property type="entry name" value="Gly_transf_sug"/>
    <property type="match status" value="1"/>
</dbReference>
<keyword evidence="2" id="KW-0812">Transmembrane</keyword>
<protein>
    <recommendedName>
        <fullName evidence="5">Glycosyltransferase family 32 protein</fullName>
    </recommendedName>
</protein>